<keyword evidence="2" id="KW-0328">Glycosyltransferase</keyword>
<evidence type="ECO:0000256" key="2">
    <source>
        <dbReference type="ARBA" id="ARBA00022676"/>
    </source>
</evidence>
<dbReference type="PANTHER" id="PTHR43685">
    <property type="entry name" value="GLYCOSYLTRANSFERASE"/>
    <property type="match status" value="1"/>
</dbReference>
<dbReference type="InterPro" id="IPR001173">
    <property type="entry name" value="Glyco_trans_2-like"/>
</dbReference>
<dbReference type="InterPro" id="IPR029044">
    <property type="entry name" value="Nucleotide-diphossugar_trans"/>
</dbReference>
<proteinExistence type="inferred from homology"/>
<dbReference type="CDD" id="cd00761">
    <property type="entry name" value="Glyco_tranf_GTA_type"/>
    <property type="match status" value="1"/>
</dbReference>
<protein>
    <submittedName>
        <fullName evidence="5">Glycosyltransferase family 2 protein</fullName>
    </submittedName>
</protein>
<dbReference type="SUPFAM" id="SSF53448">
    <property type="entry name" value="Nucleotide-diphospho-sugar transferases"/>
    <property type="match status" value="1"/>
</dbReference>
<dbReference type="EMBL" id="JBHTIL010000001">
    <property type="protein sequence ID" value="MFD0925131.1"/>
    <property type="molecule type" value="Genomic_DNA"/>
</dbReference>
<comment type="caution">
    <text evidence="5">The sequence shown here is derived from an EMBL/GenBank/DDBJ whole genome shotgun (WGS) entry which is preliminary data.</text>
</comment>
<sequence length="301" mass="32600">MDDTLTVTIPAHNAEGTVATAIRSTARSLPDDGRIVVLDDASTDGTADVLRAEARRDPRVRVITNSDAPLGVAMAANTLLEQVDTRWVARIDADDVSLPWRLSRQLRALHRGDTDVVFTGAWFYGPSRFAVEPIPLLSADPGSTAHELLLNCPFIQSTLAARREALIEVGGYRAVPAEDWDLFLRLALRGVRMRRQSVPGVLYRRSPGQMSAQEDWKAALRVDSATGAVHRALCAQVLGSELDAYPALCGPGATPAQVDDAREVIRRTAEAAASFPLPERISLRVTAGGLGKRLDGWYGSR</sequence>
<evidence type="ECO:0000313" key="6">
    <source>
        <dbReference type="Proteomes" id="UP001597068"/>
    </source>
</evidence>
<accession>A0ABW3G3A6</accession>
<gene>
    <name evidence="5" type="ORF">ACFQ04_05205</name>
</gene>
<name>A0ABW3G3A6_9NOCA</name>
<evidence type="ECO:0000256" key="1">
    <source>
        <dbReference type="ARBA" id="ARBA00006739"/>
    </source>
</evidence>
<dbReference type="RefSeq" id="WP_253646894.1">
    <property type="nucleotide sequence ID" value="NZ_BAAAMO010000002.1"/>
</dbReference>
<dbReference type="PANTHER" id="PTHR43685:SF5">
    <property type="entry name" value="GLYCOSYLTRANSFERASE EPSE-RELATED"/>
    <property type="match status" value="1"/>
</dbReference>
<evidence type="ECO:0000313" key="5">
    <source>
        <dbReference type="EMBL" id="MFD0925131.1"/>
    </source>
</evidence>
<feature type="domain" description="Glycosyltransferase 2-like" evidence="4">
    <location>
        <begin position="6"/>
        <end position="168"/>
    </location>
</feature>
<dbReference type="InterPro" id="IPR050834">
    <property type="entry name" value="Glycosyltransf_2"/>
</dbReference>
<organism evidence="5 6">
    <name type="scientific">Williamsia deligens</name>
    <dbReference type="NCBI Taxonomy" id="321325"/>
    <lineage>
        <taxon>Bacteria</taxon>
        <taxon>Bacillati</taxon>
        <taxon>Actinomycetota</taxon>
        <taxon>Actinomycetes</taxon>
        <taxon>Mycobacteriales</taxon>
        <taxon>Nocardiaceae</taxon>
        <taxon>Williamsia</taxon>
    </lineage>
</organism>
<evidence type="ECO:0000259" key="4">
    <source>
        <dbReference type="Pfam" id="PF00535"/>
    </source>
</evidence>
<evidence type="ECO:0000256" key="3">
    <source>
        <dbReference type="ARBA" id="ARBA00022679"/>
    </source>
</evidence>
<dbReference type="Pfam" id="PF00535">
    <property type="entry name" value="Glycos_transf_2"/>
    <property type="match status" value="1"/>
</dbReference>
<comment type="similarity">
    <text evidence="1">Belongs to the glycosyltransferase 2 family.</text>
</comment>
<dbReference type="Gene3D" id="3.90.550.10">
    <property type="entry name" value="Spore Coat Polysaccharide Biosynthesis Protein SpsA, Chain A"/>
    <property type="match status" value="1"/>
</dbReference>
<reference evidence="6" key="1">
    <citation type="journal article" date="2019" name="Int. J. Syst. Evol. Microbiol.">
        <title>The Global Catalogue of Microorganisms (GCM) 10K type strain sequencing project: providing services to taxonomists for standard genome sequencing and annotation.</title>
        <authorList>
            <consortium name="The Broad Institute Genomics Platform"/>
            <consortium name="The Broad Institute Genome Sequencing Center for Infectious Disease"/>
            <person name="Wu L."/>
            <person name="Ma J."/>
        </authorList>
    </citation>
    <scope>NUCLEOTIDE SEQUENCE [LARGE SCALE GENOMIC DNA]</scope>
    <source>
        <strain evidence="6">CCUG 50873</strain>
    </source>
</reference>
<keyword evidence="3" id="KW-0808">Transferase</keyword>
<dbReference type="Proteomes" id="UP001597068">
    <property type="component" value="Unassembled WGS sequence"/>
</dbReference>
<keyword evidence="6" id="KW-1185">Reference proteome</keyword>